<keyword evidence="2" id="KW-1185">Reference proteome</keyword>
<dbReference type="EMBL" id="MU274969">
    <property type="protein sequence ID" value="KAI0083386.1"/>
    <property type="molecule type" value="Genomic_DNA"/>
</dbReference>
<proteinExistence type="predicted"/>
<name>A0ACB8TN20_9APHY</name>
<protein>
    <submittedName>
        <fullName evidence="1">Uncharacterized protein</fullName>
    </submittedName>
</protein>
<evidence type="ECO:0000313" key="2">
    <source>
        <dbReference type="Proteomes" id="UP001055072"/>
    </source>
</evidence>
<sequence length="156" mass="17857">MKLYRALYDRMIENRDKTSTPRSGRPSADEEPEQTCKRPTHEYESPLFDFIILFFVNTFLRLLQHHTFSFSSHSDSTTKPRLGTEEVVVVTKSLYIASRRRARRRQSFAKQHNWVTGGYKVTYGARGASSSPSLGVAIGSSSASSREGRRRFGRYV</sequence>
<reference evidence="1" key="1">
    <citation type="journal article" date="2021" name="Environ. Microbiol.">
        <title>Gene family expansions and transcriptome signatures uncover fungal adaptations to wood decay.</title>
        <authorList>
            <person name="Hage H."/>
            <person name="Miyauchi S."/>
            <person name="Viragh M."/>
            <person name="Drula E."/>
            <person name="Min B."/>
            <person name="Chaduli D."/>
            <person name="Navarro D."/>
            <person name="Favel A."/>
            <person name="Norest M."/>
            <person name="Lesage-Meessen L."/>
            <person name="Balint B."/>
            <person name="Merenyi Z."/>
            <person name="de Eugenio L."/>
            <person name="Morin E."/>
            <person name="Martinez A.T."/>
            <person name="Baldrian P."/>
            <person name="Stursova M."/>
            <person name="Martinez M.J."/>
            <person name="Novotny C."/>
            <person name="Magnuson J.K."/>
            <person name="Spatafora J.W."/>
            <person name="Maurice S."/>
            <person name="Pangilinan J."/>
            <person name="Andreopoulos W."/>
            <person name="LaButti K."/>
            <person name="Hundley H."/>
            <person name="Na H."/>
            <person name="Kuo A."/>
            <person name="Barry K."/>
            <person name="Lipzen A."/>
            <person name="Henrissat B."/>
            <person name="Riley R."/>
            <person name="Ahrendt S."/>
            <person name="Nagy L.G."/>
            <person name="Grigoriev I.V."/>
            <person name="Martin F."/>
            <person name="Rosso M.N."/>
        </authorList>
    </citation>
    <scope>NUCLEOTIDE SEQUENCE</scope>
    <source>
        <strain evidence="1">CBS 384.51</strain>
    </source>
</reference>
<gene>
    <name evidence="1" type="ORF">BDY19DRAFT_701510</name>
</gene>
<comment type="caution">
    <text evidence="1">The sequence shown here is derived from an EMBL/GenBank/DDBJ whole genome shotgun (WGS) entry which is preliminary data.</text>
</comment>
<organism evidence="1 2">
    <name type="scientific">Irpex rosettiformis</name>
    <dbReference type="NCBI Taxonomy" id="378272"/>
    <lineage>
        <taxon>Eukaryota</taxon>
        <taxon>Fungi</taxon>
        <taxon>Dikarya</taxon>
        <taxon>Basidiomycota</taxon>
        <taxon>Agaricomycotina</taxon>
        <taxon>Agaricomycetes</taxon>
        <taxon>Polyporales</taxon>
        <taxon>Irpicaceae</taxon>
        <taxon>Irpex</taxon>
    </lineage>
</organism>
<dbReference type="Proteomes" id="UP001055072">
    <property type="component" value="Unassembled WGS sequence"/>
</dbReference>
<evidence type="ECO:0000313" key="1">
    <source>
        <dbReference type="EMBL" id="KAI0083386.1"/>
    </source>
</evidence>
<accession>A0ACB8TN20</accession>